<dbReference type="Gene3D" id="1.10.472.10">
    <property type="entry name" value="Cyclin-like"/>
    <property type="match status" value="2"/>
</dbReference>
<dbReference type="CDD" id="cd20533">
    <property type="entry name" value="CYCLIN_CCNL_rpt2"/>
    <property type="match status" value="1"/>
</dbReference>
<dbReference type="WBParaSite" id="MCU_011308-RC">
    <property type="protein sequence ID" value="MCU_011308-RC"/>
    <property type="gene ID" value="MCU_011308"/>
</dbReference>
<name>A0A5K3FYV4_MESCO</name>
<evidence type="ECO:0000256" key="2">
    <source>
        <dbReference type="RuleBase" id="RU000383"/>
    </source>
</evidence>
<sequence>MAGCSWEYAGVHLSIDNYVIPIEKLSPTPSNVDGLDAETEFELRYLGCELIQDAGILLKLPQVAMATAQVLYQRYFYSKSFVRYVYEHYSMACIFLAAKIEECPRRIREIINVFHHIKQAREGKQFTPVIFDQAYANLKNHIIKAERRVLKELGFCVHGKHPHKLIIMYLKSLSFQENKKFVQTSWNCMNDVLRTDVFVRHTPEAVACACIFLAARRLEIPLPRHPPWWEMFNVDEESVHEIALCLQRLYAREKPNVSVLESRLAELRKKQAEEKEAAAAAAARDAAAAAVVIGKNVTLLSSSNSSLVTNEEHALPDGVKMRGQLSEVSCAKVIRKIESAQEPTKPMSAEENGVCFAVAKDSKGSVYRTLEKRRPNAYSEIESKSSKTHKAHNRSRSPISRSTNSKSRKHRYSSASASYSSGSDESVSPVPATFLRKGPLSHSRRRDRHKKRSRSPYNDGKYRRRHRSRSVSSYSSTSSRSDRSPSKPSSRIKTSPHRNPRADPDKRSSKSTSSKYLNGQSSSKRVTDPSSSCNSKNRGR</sequence>
<reference evidence="6" key="1">
    <citation type="submission" date="2019-11" db="UniProtKB">
        <authorList>
            <consortium name="WormBaseParasite"/>
        </authorList>
    </citation>
    <scope>IDENTIFICATION</scope>
</reference>
<keyword evidence="3" id="KW-0175">Coiled coil</keyword>
<dbReference type="SUPFAM" id="SSF47954">
    <property type="entry name" value="Cyclin-like"/>
    <property type="match status" value="2"/>
</dbReference>
<dbReference type="FunFam" id="1.10.472.10:FF:000031">
    <property type="entry name" value="cyclin-L1-1-like isoform X1"/>
    <property type="match status" value="1"/>
</dbReference>
<dbReference type="SMART" id="SM00385">
    <property type="entry name" value="CYCLIN"/>
    <property type="match status" value="2"/>
</dbReference>
<keyword evidence="1 2" id="KW-0195">Cyclin</keyword>
<dbReference type="InterPro" id="IPR036915">
    <property type="entry name" value="Cyclin-like_sf"/>
</dbReference>
<feature type="compositionally biased region" description="Low complexity" evidence="4">
    <location>
        <begin position="470"/>
        <end position="479"/>
    </location>
</feature>
<dbReference type="InterPro" id="IPR043198">
    <property type="entry name" value="Cyclin/Ssn8"/>
</dbReference>
<feature type="compositionally biased region" description="Basic residues" evidence="4">
    <location>
        <begin position="386"/>
        <end position="395"/>
    </location>
</feature>
<accession>A0A5K3FYV4</accession>
<protein>
    <submittedName>
        <fullName evidence="6">CYCLIN domain-containing protein</fullName>
    </submittedName>
</protein>
<dbReference type="InterPro" id="IPR013763">
    <property type="entry name" value="Cyclin-like_dom"/>
</dbReference>
<feature type="region of interest" description="Disordered" evidence="4">
    <location>
        <begin position="378"/>
        <end position="540"/>
    </location>
</feature>
<evidence type="ECO:0000259" key="5">
    <source>
        <dbReference type="SMART" id="SM00385"/>
    </source>
</evidence>
<feature type="coiled-coil region" evidence="3">
    <location>
        <begin position="257"/>
        <end position="284"/>
    </location>
</feature>
<evidence type="ECO:0000256" key="3">
    <source>
        <dbReference type="SAM" id="Coils"/>
    </source>
</evidence>
<evidence type="ECO:0000256" key="1">
    <source>
        <dbReference type="ARBA" id="ARBA00023127"/>
    </source>
</evidence>
<comment type="similarity">
    <text evidence="2">Belongs to the cyclin family.</text>
</comment>
<dbReference type="AlphaFoldDB" id="A0A5K3FYV4"/>
<feature type="compositionally biased region" description="Polar residues" evidence="4">
    <location>
        <begin position="510"/>
        <end position="540"/>
    </location>
</feature>
<dbReference type="GO" id="GO:0016538">
    <property type="term" value="F:cyclin-dependent protein serine/threonine kinase regulator activity"/>
    <property type="evidence" value="ECO:0007669"/>
    <property type="project" value="InterPro"/>
</dbReference>
<feature type="domain" description="Cyclin-like" evidence="5">
    <location>
        <begin position="49"/>
        <end position="151"/>
    </location>
</feature>
<feature type="domain" description="Cyclin-like" evidence="5">
    <location>
        <begin position="164"/>
        <end position="251"/>
    </location>
</feature>
<dbReference type="InterPro" id="IPR006671">
    <property type="entry name" value="Cyclin_N"/>
</dbReference>
<evidence type="ECO:0000313" key="6">
    <source>
        <dbReference type="WBParaSite" id="MCU_011308-RC"/>
    </source>
</evidence>
<proteinExistence type="inferred from homology"/>
<feature type="compositionally biased region" description="Low complexity" evidence="4">
    <location>
        <begin position="413"/>
        <end position="431"/>
    </location>
</feature>
<evidence type="ECO:0000256" key="4">
    <source>
        <dbReference type="SAM" id="MobiDB-lite"/>
    </source>
</evidence>
<dbReference type="Pfam" id="PF00134">
    <property type="entry name" value="Cyclin_N"/>
    <property type="match status" value="1"/>
</dbReference>
<feature type="compositionally biased region" description="Basic residues" evidence="4">
    <location>
        <begin position="442"/>
        <end position="454"/>
    </location>
</feature>
<dbReference type="PANTHER" id="PTHR10026">
    <property type="entry name" value="CYCLIN"/>
    <property type="match status" value="1"/>
</dbReference>
<organism evidence="6">
    <name type="scientific">Mesocestoides corti</name>
    <name type="common">Flatworm</name>
    <dbReference type="NCBI Taxonomy" id="53468"/>
    <lineage>
        <taxon>Eukaryota</taxon>
        <taxon>Metazoa</taxon>
        <taxon>Spiralia</taxon>
        <taxon>Lophotrochozoa</taxon>
        <taxon>Platyhelminthes</taxon>
        <taxon>Cestoda</taxon>
        <taxon>Eucestoda</taxon>
        <taxon>Cyclophyllidea</taxon>
        <taxon>Mesocestoididae</taxon>
        <taxon>Mesocestoides</taxon>
    </lineage>
</organism>
<dbReference type="GO" id="GO:0006357">
    <property type="term" value="P:regulation of transcription by RNA polymerase II"/>
    <property type="evidence" value="ECO:0007669"/>
    <property type="project" value="InterPro"/>
</dbReference>